<dbReference type="OrthoDB" id="9803968at2"/>
<reference evidence="9 10" key="1">
    <citation type="submission" date="2019-03" db="EMBL/GenBank/DDBJ databases">
        <title>Whole genome sequence of a novel Rubrobacter taiwanensis strain, isolated from Yellowstone National Park.</title>
        <authorList>
            <person name="Freed S."/>
            <person name="Ramaley R.F."/>
            <person name="Kyndt J.A."/>
        </authorList>
    </citation>
    <scope>NUCLEOTIDE SEQUENCE [LARGE SCALE GENOMIC DNA]</scope>
    <source>
        <strain evidence="9 10">Yellowstone</strain>
    </source>
</reference>
<comment type="caution">
    <text evidence="9">The sequence shown here is derived from an EMBL/GenBank/DDBJ whole genome shotgun (WGS) entry which is preliminary data.</text>
</comment>
<evidence type="ECO:0000256" key="2">
    <source>
        <dbReference type="ARBA" id="ARBA00022598"/>
    </source>
</evidence>
<keyword evidence="10" id="KW-1185">Reference proteome</keyword>
<keyword evidence="4" id="KW-0067">ATP-binding</keyword>
<dbReference type="Gene3D" id="3.30.300.30">
    <property type="match status" value="1"/>
</dbReference>
<keyword evidence="2 9" id="KW-0436">Ligase</keyword>
<dbReference type="NCBIfam" id="TIGR02316">
    <property type="entry name" value="propion_prpE"/>
    <property type="match status" value="1"/>
</dbReference>
<evidence type="ECO:0000259" key="7">
    <source>
        <dbReference type="Pfam" id="PF13193"/>
    </source>
</evidence>
<proteinExistence type="inferred from homology"/>
<dbReference type="EC" id="6.2.1.17" evidence="9"/>
<sequence>MSLEEYRSFHRRSIEEPEAFWSEQAAAVDWNRRWDEVRDYSRPPFVRWFAGGETNLCHNAVDRHLQERGEQTALAYVSTETGERAEYTYRELYAEVNAFAAALRGLGVGKGERVIIYMPMMPEAIFAMLACVRLGAIHSVVFGGFAAHNLAKRIDDAKPKVLITADAGMRGGSVVRYKPLVDEALDASRHPPEKVVVCHRGIDEEMPVDEGRDLDYSGLRQEHAGEEIPAEWVESSHPSYILYTSGTTGPPKGVQRDTGGYAVALVSSMKHIFASEPGETMFTASDIGWVVGHSYIVYAPLMYGMTSIVYEGLPIRPDPGIWWKIVEDYGVNTMFTSPTAIRALRKQDPKYMREHNTSSLRNLFLAGEPLDEPTSRWASESLGVTVRDNYWQTETGWPILSSLLPGLEDEPVVPGSAGFAVYGYDLKLVHEESGEEVGPGERGVLAIKPPLPPGCMSTVWGDDKRFVDTYFSDFPGDELYSTFDWATRREDGRYFIMGRSDDVINVAGHRLGTREIEEAISDHPDVAEAAAVGVKDEYKGQVVAAYVVPKESAPAGEELEESIKEIVAQRIGRIARPEIVRFVGALPKTRSGKLLRRSIQALAEGRETGDLSTIEDPAALEEIKAATPQSR</sequence>
<dbReference type="NCBIfam" id="NF007815">
    <property type="entry name" value="PRK10524.1"/>
    <property type="match status" value="1"/>
</dbReference>
<dbReference type="InterPro" id="IPR025110">
    <property type="entry name" value="AMP-bd_C"/>
</dbReference>
<dbReference type="Pfam" id="PF16177">
    <property type="entry name" value="ACAS_N"/>
    <property type="match status" value="1"/>
</dbReference>
<evidence type="ECO:0000256" key="4">
    <source>
        <dbReference type="ARBA" id="ARBA00022840"/>
    </source>
</evidence>
<evidence type="ECO:0000313" key="10">
    <source>
        <dbReference type="Proteomes" id="UP000295244"/>
    </source>
</evidence>
<dbReference type="Pfam" id="PF00501">
    <property type="entry name" value="AMP-binding"/>
    <property type="match status" value="1"/>
</dbReference>
<evidence type="ECO:0000259" key="6">
    <source>
        <dbReference type="Pfam" id="PF00501"/>
    </source>
</evidence>
<evidence type="ECO:0000256" key="1">
    <source>
        <dbReference type="ARBA" id="ARBA00006432"/>
    </source>
</evidence>
<evidence type="ECO:0000256" key="3">
    <source>
        <dbReference type="ARBA" id="ARBA00022741"/>
    </source>
</evidence>
<dbReference type="GO" id="GO:0050218">
    <property type="term" value="F:propionate-CoA ligase activity"/>
    <property type="evidence" value="ECO:0007669"/>
    <property type="project" value="UniProtKB-EC"/>
</dbReference>
<protein>
    <submittedName>
        <fullName evidence="9">Propionate--CoA ligase</fullName>
        <ecNumber evidence="9">6.2.1.17</ecNumber>
    </submittedName>
</protein>
<dbReference type="Pfam" id="PF13193">
    <property type="entry name" value="AMP-binding_C"/>
    <property type="match status" value="1"/>
</dbReference>
<dbReference type="GO" id="GO:0005524">
    <property type="term" value="F:ATP binding"/>
    <property type="evidence" value="ECO:0007669"/>
    <property type="project" value="UniProtKB-KW"/>
</dbReference>
<evidence type="ECO:0000259" key="8">
    <source>
        <dbReference type="Pfam" id="PF16177"/>
    </source>
</evidence>
<evidence type="ECO:0000256" key="5">
    <source>
        <dbReference type="SAM" id="MobiDB-lite"/>
    </source>
</evidence>
<keyword evidence="3" id="KW-0547">Nucleotide-binding</keyword>
<name>A0A4R1BGU1_9ACTN</name>
<dbReference type="EMBL" id="SKBU01000016">
    <property type="protein sequence ID" value="TCJ16466.1"/>
    <property type="molecule type" value="Genomic_DNA"/>
</dbReference>
<dbReference type="Proteomes" id="UP000295244">
    <property type="component" value="Unassembled WGS sequence"/>
</dbReference>
<dbReference type="RefSeq" id="WP_132691530.1">
    <property type="nucleotide sequence ID" value="NZ_SKBU01000016.1"/>
</dbReference>
<dbReference type="Gene3D" id="3.40.50.12780">
    <property type="entry name" value="N-terminal domain of ligase-like"/>
    <property type="match status" value="1"/>
</dbReference>
<accession>A0A4R1BGU1</accession>
<dbReference type="InterPro" id="IPR020845">
    <property type="entry name" value="AMP-binding_CS"/>
</dbReference>
<dbReference type="AlphaFoldDB" id="A0A4R1BGU1"/>
<evidence type="ECO:0000313" key="9">
    <source>
        <dbReference type="EMBL" id="TCJ16466.1"/>
    </source>
</evidence>
<dbReference type="FunFam" id="3.40.50.12780:FF:000001">
    <property type="entry name" value="Acetyl-coenzyme A synthetase"/>
    <property type="match status" value="1"/>
</dbReference>
<comment type="similarity">
    <text evidence="1">Belongs to the ATP-dependent AMP-binding enzyme family.</text>
</comment>
<dbReference type="InterPro" id="IPR000873">
    <property type="entry name" value="AMP-dep_synth/lig_dom"/>
</dbReference>
<dbReference type="PANTHER" id="PTHR43347:SF3">
    <property type="entry name" value="ACYL-COA SYNTHETASE SHORT-CHAIN FAMILY MEMBER 3, MITOCHONDRIAL"/>
    <property type="match status" value="1"/>
</dbReference>
<feature type="region of interest" description="Disordered" evidence="5">
    <location>
        <begin position="607"/>
        <end position="631"/>
    </location>
</feature>
<gene>
    <name evidence="9" type="ORF">E0L93_10130</name>
</gene>
<organism evidence="9 10">
    <name type="scientific">Rubrobacter taiwanensis</name>
    <dbReference type="NCBI Taxonomy" id="185139"/>
    <lineage>
        <taxon>Bacteria</taxon>
        <taxon>Bacillati</taxon>
        <taxon>Actinomycetota</taxon>
        <taxon>Rubrobacteria</taxon>
        <taxon>Rubrobacterales</taxon>
        <taxon>Rubrobacteraceae</taxon>
        <taxon>Rubrobacter</taxon>
    </lineage>
</organism>
<dbReference type="NCBIfam" id="NF001208">
    <property type="entry name" value="PRK00174.1"/>
    <property type="match status" value="1"/>
</dbReference>
<dbReference type="InterPro" id="IPR045851">
    <property type="entry name" value="AMP-bd_C_sf"/>
</dbReference>
<dbReference type="InterPro" id="IPR042099">
    <property type="entry name" value="ANL_N_sf"/>
</dbReference>
<dbReference type="GO" id="GO:0019629">
    <property type="term" value="P:propionate catabolic process, 2-methylcitrate cycle"/>
    <property type="evidence" value="ECO:0007669"/>
    <property type="project" value="InterPro"/>
</dbReference>
<dbReference type="PANTHER" id="PTHR43347">
    <property type="entry name" value="ACYL-COA SYNTHETASE"/>
    <property type="match status" value="1"/>
</dbReference>
<feature type="domain" description="AMP-binding enzyme C-terminal" evidence="7">
    <location>
        <begin position="515"/>
        <end position="593"/>
    </location>
</feature>
<feature type="domain" description="AMP-dependent synthetase/ligase" evidence="6">
    <location>
        <begin position="62"/>
        <end position="450"/>
    </location>
</feature>
<dbReference type="SUPFAM" id="SSF56801">
    <property type="entry name" value="Acetyl-CoA synthetase-like"/>
    <property type="match status" value="1"/>
</dbReference>
<dbReference type="InterPro" id="IPR032387">
    <property type="entry name" value="ACAS_N"/>
</dbReference>
<dbReference type="PROSITE" id="PS00455">
    <property type="entry name" value="AMP_BINDING"/>
    <property type="match status" value="1"/>
</dbReference>
<dbReference type="InterPro" id="IPR012694">
    <property type="entry name" value="Propion_PrpE"/>
</dbReference>
<feature type="domain" description="Acetyl-coenzyme A synthetase N-terminal" evidence="8">
    <location>
        <begin position="6"/>
        <end position="60"/>
    </location>
</feature>